<sequence>MRVFFNAIIVQVVLSIYIYWWGWRALPDKKYIKIPYATVFIIELIIYFIGFFTSGSGLLPFDALHDLAWVGTTWMIFAIYMTVLLLIYDLVRYINYKWKFLSGTLDLKAKKNRLIYFCASLLLVIGVMVHGNYKFWNPVVTEMNLTVDKHSPNVKNLRIVVATDIHAGYLIDKDIISMYVDKIMAQKPDIILLVGDIIDYDAKSLYEQRMETEFFRLKAPYGVYASTGNHEYIDIGEKKDEKILWLSEKAGLTVLRDTTILIANSFYLVGREDDLAENRKSLPEIMQGVDKDLPVIVMNHEPHYLDQEVEAGADIALYGHTHNGQFFPNNVFMALNSKIYNAGIIPKDKKPKFMYELPYGYKKKGDTHIYVSSGLGLAGPQFRIGTISEIVVLNVSFK</sequence>
<dbReference type="PANTHER" id="PTHR31302">
    <property type="entry name" value="TRANSMEMBRANE PROTEIN WITH METALLOPHOSPHOESTERASE DOMAIN-RELATED"/>
    <property type="match status" value="1"/>
</dbReference>
<keyword evidence="1" id="KW-0812">Transmembrane</keyword>
<evidence type="ECO:0000313" key="4">
    <source>
        <dbReference type="Proteomes" id="UP000555103"/>
    </source>
</evidence>
<dbReference type="EMBL" id="JACIEP010000002">
    <property type="protein sequence ID" value="MBB4034615.1"/>
    <property type="molecule type" value="Genomic_DNA"/>
</dbReference>
<feature type="transmembrane region" description="Helical" evidence="1">
    <location>
        <begin position="114"/>
        <end position="133"/>
    </location>
</feature>
<dbReference type="InterPro" id="IPR029052">
    <property type="entry name" value="Metallo-depent_PP-like"/>
</dbReference>
<comment type="caution">
    <text evidence="3">The sequence shown here is derived from an EMBL/GenBank/DDBJ whole genome shotgun (WGS) entry which is preliminary data.</text>
</comment>
<dbReference type="SUPFAM" id="SSF56300">
    <property type="entry name" value="Metallo-dependent phosphatases"/>
    <property type="match status" value="1"/>
</dbReference>
<evidence type="ECO:0000313" key="3">
    <source>
        <dbReference type="EMBL" id="MBB4034615.1"/>
    </source>
</evidence>
<dbReference type="PANTHER" id="PTHR31302:SF0">
    <property type="entry name" value="TRANSMEMBRANE PROTEIN WITH METALLOPHOSPHOESTERASE DOMAIN"/>
    <property type="match status" value="1"/>
</dbReference>
<evidence type="ECO:0000259" key="2">
    <source>
        <dbReference type="Pfam" id="PF00149"/>
    </source>
</evidence>
<gene>
    <name evidence="3" type="ORF">GGR21_000502</name>
</gene>
<evidence type="ECO:0000256" key="1">
    <source>
        <dbReference type="SAM" id="Phobius"/>
    </source>
</evidence>
<dbReference type="GO" id="GO:0016787">
    <property type="term" value="F:hydrolase activity"/>
    <property type="evidence" value="ECO:0007669"/>
    <property type="project" value="InterPro"/>
</dbReference>
<accession>A0A840CNP7</accession>
<organism evidence="3 4">
    <name type="scientific">Dysgonomonas hofstadii</name>
    <dbReference type="NCBI Taxonomy" id="637886"/>
    <lineage>
        <taxon>Bacteria</taxon>
        <taxon>Pseudomonadati</taxon>
        <taxon>Bacteroidota</taxon>
        <taxon>Bacteroidia</taxon>
        <taxon>Bacteroidales</taxon>
        <taxon>Dysgonomonadaceae</taxon>
        <taxon>Dysgonomonas</taxon>
    </lineage>
</organism>
<dbReference type="Gene3D" id="3.60.21.10">
    <property type="match status" value="1"/>
</dbReference>
<protein>
    <recommendedName>
        <fullName evidence="2">Calcineurin-like phosphoesterase domain-containing protein</fullName>
    </recommendedName>
</protein>
<dbReference type="InterPro" id="IPR004843">
    <property type="entry name" value="Calcineurin-like_PHP"/>
</dbReference>
<dbReference type="RefSeq" id="WP_183305580.1">
    <property type="nucleotide sequence ID" value="NZ_JACIEP010000002.1"/>
</dbReference>
<feature type="domain" description="Calcineurin-like phosphoesterase" evidence="2">
    <location>
        <begin position="157"/>
        <end position="323"/>
    </location>
</feature>
<keyword evidence="1" id="KW-0472">Membrane</keyword>
<reference evidence="3 4" key="1">
    <citation type="submission" date="2020-08" db="EMBL/GenBank/DDBJ databases">
        <title>Genomic Encyclopedia of Type Strains, Phase IV (KMG-IV): sequencing the most valuable type-strain genomes for metagenomic binning, comparative biology and taxonomic classification.</title>
        <authorList>
            <person name="Goeker M."/>
        </authorList>
    </citation>
    <scope>NUCLEOTIDE SEQUENCE [LARGE SCALE GENOMIC DNA]</scope>
    <source>
        <strain evidence="3 4">DSM 104969</strain>
    </source>
</reference>
<feature type="transmembrane region" description="Helical" evidence="1">
    <location>
        <begin position="74"/>
        <end position="94"/>
    </location>
</feature>
<dbReference type="CDD" id="cd07385">
    <property type="entry name" value="MPP_YkuE_C"/>
    <property type="match status" value="1"/>
</dbReference>
<proteinExistence type="predicted"/>
<name>A0A840CNP7_9BACT</name>
<keyword evidence="4" id="KW-1185">Reference proteome</keyword>
<dbReference type="Pfam" id="PF00149">
    <property type="entry name" value="Metallophos"/>
    <property type="match status" value="1"/>
</dbReference>
<dbReference type="InterPro" id="IPR051158">
    <property type="entry name" value="Metallophosphoesterase_sf"/>
</dbReference>
<keyword evidence="1" id="KW-1133">Transmembrane helix</keyword>
<dbReference type="AlphaFoldDB" id="A0A840CNP7"/>
<feature type="transmembrane region" description="Helical" evidence="1">
    <location>
        <begin position="34"/>
        <end position="54"/>
    </location>
</feature>
<dbReference type="Proteomes" id="UP000555103">
    <property type="component" value="Unassembled WGS sequence"/>
</dbReference>
<feature type="transmembrane region" description="Helical" evidence="1">
    <location>
        <begin position="6"/>
        <end position="22"/>
    </location>
</feature>